<dbReference type="InterPro" id="IPR029172">
    <property type="entry name" value="PRNT"/>
</dbReference>
<dbReference type="AlphaFoldDB" id="A4ULE8"/>
<evidence type="ECO:0000313" key="1">
    <source>
        <dbReference type="EMBL" id="ABO86202.1"/>
    </source>
</evidence>
<feature type="non-terminal residue" evidence="1">
    <location>
        <position position="1"/>
    </location>
</feature>
<sequence>FLLVPIGRQNFPILLSHYPLPQQTETWKAAVAILSLWHLQSPGDGQACDRESVKIYC</sequence>
<accession>A4ULE8</accession>
<keyword evidence="1" id="KW-0034">Amyloid</keyword>
<reference evidence="1" key="1">
    <citation type="submission" date="2007-01" db="EMBL/GenBank/DDBJ databases">
        <authorList>
            <person name="Osickova J."/>
        </authorList>
    </citation>
    <scope>NUCLEOTIDE SEQUENCE</scope>
</reference>
<protein>
    <submittedName>
        <fullName evidence="1">Prion-related protein testis-specific</fullName>
    </submittedName>
</protein>
<dbReference type="Pfam" id="PF15174">
    <property type="entry name" value="PRNT"/>
    <property type="match status" value="1"/>
</dbReference>
<organism evidence="1">
    <name type="scientific">Antidorcas marsupialis</name>
    <name type="common">Springbok</name>
    <dbReference type="NCBI Taxonomy" id="59523"/>
    <lineage>
        <taxon>Eukaryota</taxon>
        <taxon>Metazoa</taxon>
        <taxon>Chordata</taxon>
        <taxon>Craniata</taxon>
        <taxon>Vertebrata</taxon>
        <taxon>Euteleostomi</taxon>
        <taxon>Mammalia</taxon>
        <taxon>Eutheria</taxon>
        <taxon>Laurasiatheria</taxon>
        <taxon>Artiodactyla</taxon>
        <taxon>Ruminantia</taxon>
        <taxon>Pecora</taxon>
        <taxon>Bovidae</taxon>
        <taxon>Antilopinae</taxon>
        <taxon>Antidorcas</taxon>
    </lineage>
</organism>
<keyword evidence="1" id="KW-0640">Prion</keyword>
<proteinExistence type="predicted"/>
<name>A4ULE8_ANTMR</name>
<dbReference type="EMBL" id="EF397423">
    <property type="protein sequence ID" value="ABO86202.1"/>
    <property type="molecule type" value="Genomic_DNA"/>
</dbReference>
<gene>
    <name evidence="1" type="primary">PRNT</name>
</gene>